<sequence length="107" mass="12462">MRRTARTLGATDTNSILNQDQLEQLVSRNQSFLRDFLLVICGVVVFIVCLLFIVLIFNMNSAIVARERQKGKEKKHSWLILTTDTDSRNGSFNKEFLYKNYSFCFIF</sequence>
<reference evidence="2" key="1">
    <citation type="journal article" date="2016" name="Genome Announc.">
        <title>Complete genomes of six Chrysodeixis includens nucleopolyhedrovirus isolates.</title>
        <authorList>
            <person name="Craveiro S.R."/>
            <person name="Santos L.A.V.M."/>
            <person name="Togawa R.C."/>
            <person name="Inglis P.W."/>
            <person name="Grynberg P."/>
            <person name="Ribeiro Z.M.A."/>
            <person name="Ribeiro B.M."/>
            <person name="Castro M.E.B."/>
        </authorList>
    </citation>
    <scope>NUCLEOTIDE SEQUENCE</scope>
    <source>
        <strain evidence="2">IA</strain>
    </source>
</reference>
<feature type="transmembrane region" description="Helical" evidence="1">
    <location>
        <begin position="36"/>
        <end position="65"/>
    </location>
</feature>
<keyword evidence="1" id="KW-1133">Transmembrane helix</keyword>
<dbReference type="Pfam" id="PF06143">
    <property type="entry name" value="Baculo_11_kDa"/>
    <property type="match status" value="1"/>
</dbReference>
<accession>A0A1C8ZXI8</accession>
<keyword evidence="1" id="KW-0812">Transmembrane</keyword>
<evidence type="ECO:0000256" key="1">
    <source>
        <dbReference type="SAM" id="Phobius"/>
    </source>
</evidence>
<organism evidence="2">
    <name type="scientific">Chrysodeixis includens nucleopolyhedrovirus</name>
    <dbReference type="NCBI Taxonomy" id="1207438"/>
    <lineage>
        <taxon>Viruses</taxon>
        <taxon>Viruses incertae sedis</taxon>
        <taxon>Naldaviricetes</taxon>
        <taxon>Lefavirales</taxon>
        <taxon>Baculoviridae</taxon>
        <taxon>Alphabaculovirus</taxon>
        <taxon>Alphabaculovirus chrincludentis</taxon>
        <taxon>Alphabaculovirus alterchrincludentis</taxon>
    </lineage>
</organism>
<keyword evidence="1" id="KW-0472">Membrane</keyword>
<dbReference type="EMBL" id="KU669289">
    <property type="protein sequence ID" value="AOL56533.1"/>
    <property type="molecule type" value="Genomic_DNA"/>
</dbReference>
<proteinExistence type="predicted"/>
<evidence type="ECO:0000313" key="2">
    <source>
        <dbReference type="EMBL" id="AOL56533.1"/>
    </source>
</evidence>
<protein>
    <submittedName>
        <fullName evidence="2">Uncharacterized protein</fullName>
    </submittedName>
</protein>
<dbReference type="InterPro" id="IPR009313">
    <property type="entry name" value="Baculo_11_kDa"/>
</dbReference>
<name>A0A1C8ZXI8_9ABAC</name>